<proteinExistence type="predicted"/>
<evidence type="ECO:0000313" key="1">
    <source>
        <dbReference type="EMBL" id="KAJ7548715.1"/>
    </source>
</evidence>
<keyword evidence="2" id="KW-1185">Reference proteome</keyword>
<dbReference type="Proteomes" id="UP001162992">
    <property type="component" value="Chromosome 7"/>
</dbReference>
<name>A0ACC2D345_DIPCM</name>
<accession>A0ACC2D345</accession>
<sequence>MQIRSCVPLLLLPPLMLVAVILIADCTDLPTPVAGLSYGFYNNSCSEAENTVDELMKSFLTPNVSQAAGVIRLFFHDCFVQGEQQSIPNQTLRPSALAIIDQIKAELESVCPNTVSCADILALAAREAIKQTNGSGFNIPTGRRDSLNFSNYATVLGNLPAPTSNSSHLLSSFSSKGLNAIDLVPLSGAHTIGLAHCSSFSDRLRPTVDPRLNATFAQSLVQTCPNSSINVAVNMDTVNPDTFDNKYYSNMMNGEVLFDSDAALLNDSLTQATVEEFAAENHDFHIQFSISFIKMSMIEVLTGNQGNIRKVCSVLNTNTRSTITTADSYVAPELDTPPSYSSM</sequence>
<dbReference type="EMBL" id="CM055098">
    <property type="protein sequence ID" value="KAJ7548715.1"/>
    <property type="molecule type" value="Genomic_DNA"/>
</dbReference>
<reference evidence="2" key="1">
    <citation type="journal article" date="2024" name="Proc. Natl. Acad. Sci. U.S.A.">
        <title>Extraordinary preservation of gene collinearity over three hundred million years revealed in homosporous lycophytes.</title>
        <authorList>
            <person name="Li C."/>
            <person name="Wickell D."/>
            <person name="Kuo L.Y."/>
            <person name="Chen X."/>
            <person name="Nie B."/>
            <person name="Liao X."/>
            <person name="Peng D."/>
            <person name="Ji J."/>
            <person name="Jenkins J."/>
            <person name="Williams M."/>
            <person name="Shu S."/>
            <person name="Plott C."/>
            <person name="Barry K."/>
            <person name="Rajasekar S."/>
            <person name="Grimwood J."/>
            <person name="Han X."/>
            <person name="Sun S."/>
            <person name="Hou Z."/>
            <person name="He W."/>
            <person name="Dai G."/>
            <person name="Sun C."/>
            <person name="Schmutz J."/>
            <person name="Leebens-Mack J.H."/>
            <person name="Li F.W."/>
            <person name="Wang L."/>
        </authorList>
    </citation>
    <scope>NUCLEOTIDE SEQUENCE [LARGE SCALE GENOMIC DNA]</scope>
    <source>
        <strain evidence="2">cv. PW_Plant_1</strain>
    </source>
</reference>
<evidence type="ECO:0000313" key="2">
    <source>
        <dbReference type="Proteomes" id="UP001162992"/>
    </source>
</evidence>
<protein>
    <submittedName>
        <fullName evidence="1">Uncharacterized protein</fullName>
    </submittedName>
</protein>
<organism evidence="1 2">
    <name type="scientific">Diphasiastrum complanatum</name>
    <name type="common">Issler's clubmoss</name>
    <name type="synonym">Lycopodium complanatum</name>
    <dbReference type="NCBI Taxonomy" id="34168"/>
    <lineage>
        <taxon>Eukaryota</taxon>
        <taxon>Viridiplantae</taxon>
        <taxon>Streptophyta</taxon>
        <taxon>Embryophyta</taxon>
        <taxon>Tracheophyta</taxon>
        <taxon>Lycopodiopsida</taxon>
        <taxon>Lycopodiales</taxon>
        <taxon>Lycopodiaceae</taxon>
        <taxon>Lycopodioideae</taxon>
        <taxon>Diphasiastrum</taxon>
    </lineage>
</organism>
<gene>
    <name evidence="1" type="ORF">O6H91_07G023900</name>
</gene>
<comment type="caution">
    <text evidence="1">The sequence shown here is derived from an EMBL/GenBank/DDBJ whole genome shotgun (WGS) entry which is preliminary data.</text>
</comment>